<feature type="domain" description="Transposase IS200-like" evidence="1">
    <location>
        <begin position="18"/>
        <end position="133"/>
    </location>
</feature>
<dbReference type="SMART" id="SM01321">
    <property type="entry name" value="Y1_Tnp"/>
    <property type="match status" value="1"/>
</dbReference>
<organism evidence="2 3">
    <name type="scientific">[Empedobacter] haloabium</name>
    <dbReference type="NCBI Taxonomy" id="592317"/>
    <lineage>
        <taxon>Bacteria</taxon>
        <taxon>Pseudomonadati</taxon>
        <taxon>Pseudomonadota</taxon>
        <taxon>Betaproteobacteria</taxon>
        <taxon>Burkholderiales</taxon>
        <taxon>Oxalobacteraceae</taxon>
        <taxon>Telluria group</taxon>
        <taxon>Telluria group incertae sedis</taxon>
    </lineage>
</organism>
<reference evidence="2 3" key="1">
    <citation type="journal article" date="2019" name="Int. J. Syst. Evol. Microbiol.">
        <title>The Draft Whole-Genome Sequence of the Antibiotic Producer Empedobacter haloabium ATCC 31962 Provides Indications for Its Taxonomic Reclassification.</title>
        <authorList>
            <person name="Miess H."/>
            <person name="Arlt P."/>
            <person name="Apel A.K."/>
            <person name="Weber T."/>
            <person name="Nieselt K."/>
            <person name="Hanssen F."/>
            <person name="Czemmel S."/>
            <person name="Nahnsen S."/>
            <person name="Gross H."/>
        </authorList>
    </citation>
    <scope>NUCLEOTIDE SEQUENCE [LARGE SCALE GENOMIC DNA]</scope>
    <source>
        <strain evidence="2 3">ATCC 31962</strain>
    </source>
</reference>
<dbReference type="Pfam" id="PF01797">
    <property type="entry name" value="Y1_Tnp"/>
    <property type="match status" value="1"/>
</dbReference>
<sequence>MWLASQEPLMPRSSRIFLDSVVLHIIQRGNNRNACFLATEDYGHYLSCLRTAACQADCAVHAYVLMTNHVHLLLSPAHAAAVPAMMRSVAQKHAQYINWRYRRTGTLWEGRYRAALIQNDTHLLVCQRYVELNPVRARMVQYPGQYPWSSYRCNAEGRANAIVVAHSTYLELGTDPTVRQTAYRRLFDEPLAERQLQHIRIATNNNFAVGDQEFLRSVSKGR</sequence>
<dbReference type="InterPro" id="IPR036515">
    <property type="entry name" value="Transposase_17_sf"/>
</dbReference>
<evidence type="ECO:0000259" key="1">
    <source>
        <dbReference type="SMART" id="SM01321"/>
    </source>
</evidence>
<dbReference type="SUPFAM" id="SSF143422">
    <property type="entry name" value="Transposase IS200-like"/>
    <property type="match status" value="1"/>
</dbReference>
<proteinExistence type="predicted"/>
<dbReference type="Gene3D" id="3.30.70.1290">
    <property type="entry name" value="Transposase IS200-like"/>
    <property type="match status" value="1"/>
</dbReference>
<evidence type="ECO:0000313" key="3">
    <source>
        <dbReference type="Proteomes" id="UP000321323"/>
    </source>
</evidence>
<dbReference type="InterPro" id="IPR002686">
    <property type="entry name" value="Transposase_17"/>
</dbReference>
<evidence type="ECO:0000313" key="2">
    <source>
        <dbReference type="EMBL" id="WUR12047.1"/>
    </source>
</evidence>
<dbReference type="PANTHER" id="PTHR34322">
    <property type="entry name" value="TRANSPOSASE, Y1_TNP DOMAIN-CONTAINING"/>
    <property type="match status" value="1"/>
</dbReference>
<protein>
    <submittedName>
        <fullName evidence="2">Transposase</fullName>
    </submittedName>
</protein>
<dbReference type="PANTHER" id="PTHR34322:SF2">
    <property type="entry name" value="TRANSPOSASE IS200-LIKE DOMAIN-CONTAINING PROTEIN"/>
    <property type="match status" value="1"/>
</dbReference>
<accession>A0ABZ1UH85</accession>
<dbReference type="Proteomes" id="UP000321323">
    <property type="component" value="Chromosome"/>
</dbReference>
<name>A0ABZ1UH85_9BURK</name>
<keyword evidence="3" id="KW-1185">Reference proteome</keyword>
<gene>
    <name evidence="2" type="ORF">E7V67_020430</name>
</gene>
<dbReference type="EMBL" id="CP136508">
    <property type="protein sequence ID" value="WUR12047.1"/>
    <property type="molecule type" value="Genomic_DNA"/>
</dbReference>